<evidence type="ECO:0000259" key="5">
    <source>
        <dbReference type="Pfam" id="PF03081"/>
    </source>
</evidence>
<evidence type="ECO:0000256" key="4">
    <source>
        <dbReference type="RuleBase" id="RU365026"/>
    </source>
</evidence>
<dbReference type="InterPro" id="IPR046364">
    <property type="entry name" value="Exo70_C"/>
</dbReference>
<reference evidence="6 7" key="1">
    <citation type="journal article" date="2018" name="Genome Biol. Evol.">
        <title>Multiple Roots of Fruiting Body Formation in Amoebozoa.</title>
        <authorList>
            <person name="Hillmann F."/>
            <person name="Forbes G."/>
            <person name="Novohradska S."/>
            <person name="Ferling I."/>
            <person name="Riege K."/>
            <person name="Groth M."/>
            <person name="Westermann M."/>
            <person name="Marz M."/>
            <person name="Spaller T."/>
            <person name="Winckler T."/>
            <person name="Schaap P."/>
            <person name="Glockner G."/>
        </authorList>
    </citation>
    <scope>NUCLEOTIDE SEQUENCE [LARGE SCALE GENOMIC DNA]</scope>
    <source>
        <strain evidence="6 7">Jena</strain>
    </source>
</reference>
<dbReference type="Gene3D" id="1.20.1280.170">
    <property type="entry name" value="Exocyst complex component Exo70"/>
    <property type="match status" value="1"/>
</dbReference>
<evidence type="ECO:0000313" key="6">
    <source>
        <dbReference type="EMBL" id="PRP75059.1"/>
    </source>
</evidence>
<evidence type="ECO:0000256" key="1">
    <source>
        <dbReference type="ARBA" id="ARBA00006756"/>
    </source>
</evidence>
<evidence type="ECO:0000313" key="7">
    <source>
        <dbReference type="Proteomes" id="UP000241769"/>
    </source>
</evidence>
<dbReference type="PANTHER" id="PTHR12542">
    <property type="entry name" value="EXOCYST COMPLEX PROTEIN EXO70"/>
    <property type="match status" value="1"/>
</dbReference>
<dbReference type="Pfam" id="PF03081">
    <property type="entry name" value="Exo70_C"/>
    <property type="match status" value="1"/>
</dbReference>
<gene>
    <name evidence="6" type="ORF">PROFUN_03895</name>
</gene>
<dbReference type="Proteomes" id="UP000241769">
    <property type="component" value="Unassembled WGS sequence"/>
</dbReference>
<keyword evidence="2 4" id="KW-0813">Transport</keyword>
<protein>
    <recommendedName>
        <fullName evidence="4">Exocyst subunit Exo70 family protein</fullName>
    </recommendedName>
</protein>
<dbReference type="InterPro" id="IPR016159">
    <property type="entry name" value="Cullin_repeat-like_dom_sf"/>
</dbReference>
<dbReference type="AlphaFoldDB" id="A0A2P6MTM0"/>
<dbReference type="FunCoup" id="A0A2P6MTM0">
    <property type="interactions" value="104"/>
</dbReference>
<feature type="domain" description="Exocyst complex subunit Exo70 C-terminal" evidence="5">
    <location>
        <begin position="281"/>
        <end position="624"/>
    </location>
</feature>
<dbReference type="GO" id="GO:0006887">
    <property type="term" value="P:exocytosis"/>
    <property type="evidence" value="ECO:0007669"/>
    <property type="project" value="UniProtKB-KW"/>
</dbReference>
<name>A0A2P6MTM0_9EUKA</name>
<keyword evidence="4" id="KW-0653">Protein transport</keyword>
<evidence type="ECO:0000256" key="3">
    <source>
        <dbReference type="ARBA" id="ARBA00022483"/>
    </source>
</evidence>
<sequence>MSTEGLVLDENFLETERILKEENNLRKYGNRRGEHQNATTPESTGFFDDCEKDLQFLIGNLATYDETTRKMIQLLGSLENRLTQLRAEINPIHADTTRLKNVHYNDIMDIFDTSLNVEQKIKEGFVPSSPADVDQYLGRMDKIIAAMNFLSIHKNFRSAEKATNQLKALRDVAIGFCDQGFVHLLIRDSIPLDLTKFNDPDVTVPESIPLIQLDGVVEMKKLIQRFKEFGTGNYVREYKERRGKLMVAALRKMGPERTVKDEGQTKYDHPYILFFRVAFMLLRTEGNMCSQLFGSEQREQIYFELIAPCIELIMETGEALIKAKKNMDKGFGVFSLTDVWFNLKNILREDSAPLGGGTREPNGVKYFEEFRDLAEKCGTAGRKCLEKFEGYVSEDIKTLPSDATIHELTSNCCVFFRRIVALKPKIESLLSDKSYVSNFLGKTVTELKNNLNGKARSKKESNINPTVFLLNNYFYILKTIQVPEISAHIPNARALSTEFDSLITEQHDNYRATWNRAMESILLESTNVNKSPTSAHIGKKDKRSIKKNFSVFNEEWEKNCEDGQAQKSCSVPDDELRKKLTNDLKQSVGKIYQTFYNTYANTAFTKNKAKYVRFSVEDVLKALDKFFEGDPTAQPYRTGSILGNDPFVDCN</sequence>
<dbReference type="STRING" id="1890364.A0A2P6MTM0"/>
<dbReference type="InParanoid" id="A0A2P6MTM0"/>
<proteinExistence type="inferred from homology"/>
<organism evidence="6 7">
    <name type="scientific">Planoprotostelium fungivorum</name>
    <dbReference type="NCBI Taxonomy" id="1890364"/>
    <lineage>
        <taxon>Eukaryota</taxon>
        <taxon>Amoebozoa</taxon>
        <taxon>Evosea</taxon>
        <taxon>Variosea</taxon>
        <taxon>Cavosteliida</taxon>
        <taxon>Cavosteliaceae</taxon>
        <taxon>Planoprotostelium</taxon>
    </lineage>
</organism>
<accession>A0A2P6MTM0</accession>
<dbReference type="OrthoDB" id="1922221at2759"/>
<comment type="function">
    <text evidence="4">Component of the exocyst complex.</text>
</comment>
<dbReference type="SUPFAM" id="SSF74788">
    <property type="entry name" value="Cullin repeat-like"/>
    <property type="match status" value="1"/>
</dbReference>
<keyword evidence="3 4" id="KW-0268">Exocytosis</keyword>
<dbReference type="InterPro" id="IPR004140">
    <property type="entry name" value="Exo70"/>
</dbReference>
<dbReference type="GO" id="GO:0000145">
    <property type="term" value="C:exocyst"/>
    <property type="evidence" value="ECO:0007669"/>
    <property type="project" value="InterPro"/>
</dbReference>
<dbReference type="PANTHER" id="PTHR12542:SF41">
    <property type="entry name" value="EXOCYST COMPLEX COMPONENT 7"/>
    <property type="match status" value="1"/>
</dbReference>
<dbReference type="GO" id="GO:0005546">
    <property type="term" value="F:phosphatidylinositol-4,5-bisphosphate binding"/>
    <property type="evidence" value="ECO:0007669"/>
    <property type="project" value="InterPro"/>
</dbReference>
<keyword evidence="7" id="KW-1185">Reference proteome</keyword>
<dbReference type="EMBL" id="MDYQ01000419">
    <property type="protein sequence ID" value="PRP75059.1"/>
    <property type="molecule type" value="Genomic_DNA"/>
</dbReference>
<dbReference type="Pfam" id="PF20669">
    <property type="entry name" value="Exo70_N"/>
    <property type="match status" value="1"/>
</dbReference>
<dbReference type="GO" id="GO:0015031">
    <property type="term" value="P:protein transport"/>
    <property type="evidence" value="ECO:0007669"/>
    <property type="project" value="UniProtKB-KW"/>
</dbReference>
<evidence type="ECO:0000256" key="2">
    <source>
        <dbReference type="ARBA" id="ARBA00022448"/>
    </source>
</evidence>
<comment type="similarity">
    <text evidence="1 4">Belongs to the EXO70 family.</text>
</comment>
<comment type="caution">
    <text evidence="6">The sequence shown here is derived from an EMBL/GenBank/DDBJ whole genome shotgun (WGS) entry which is preliminary data.</text>
</comment>